<dbReference type="PANTHER" id="PTHR33488">
    <property type="entry name" value="ZGC:162509"/>
    <property type="match status" value="1"/>
</dbReference>
<name>A0A6J2WD07_CHACN</name>
<keyword evidence="1" id="KW-0175">Coiled coil</keyword>
<dbReference type="InParanoid" id="A0A6J2WD07"/>
<feature type="compositionally biased region" description="Polar residues" evidence="2">
    <location>
        <begin position="411"/>
        <end position="421"/>
    </location>
</feature>
<evidence type="ECO:0000313" key="4">
    <source>
        <dbReference type="RefSeq" id="XP_030641256.1"/>
    </source>
</evidence>
<accession>A0A6J2WD07</accession>
<protein>
    <submittedName>
        <fullName evidence="4">Uncharacterized protein LOC115821585</fullName>
    </submittedName>
</protein>
<proteinExistence type="predicted"/>
<dbReference type="PANTHER" id="PTHR33488:SF2">
    <property type="entry name" value="EARLY ENDOSOME ANTIGEN 1-LIKE"/>
    <property type="match status" value="1"/>
</dbReference>
<sequence length="691" mass="78196">MASELVKKTQSITTAKDMRESTQLIMKPYANWEEYLTPAPLSIAILGELVFISSSTDFSINKNPPKDGYKHIKYPESFRACLMQVCNSGWWAFNEAHKNMDQIRLHTSTVPAYMKTAVKILFQGSDEVVQALLPDQLENIRVIADDCVQLACAAEQKFTDVINIIQELLEACVNAEHFYGEELNEIKRKLEEAKMREQTSREANERSKKAMKTMEKELADAQEKYSKAIDSLPSGWEMIGMDFVEGIIESATSLTNGLMSVTTCPDSQMCQASTMKDTCDNTGVKDDAADEVDKINIISKSGEILRAAEILGKFIKGEDIKWKKLYDQKKKKTNTDFAAEQFKRIQSDLQRSPDCAPKQEALRLCETGINICQQLAEYAPEGQCSKEKTAEIICDWKALIKSARAFDSKSKNATKSPSMTSKPPMMYQQENKTEGSGKKSASQRATENAHFRIEQTRAQLDKTRETYEKCVENMEKNQKELTDILITMRKCEVKEIDFNTTIEMLVKGMDAMGRVKEQWEKMVRFFQMVSNIVKVSLNKTLHNFVTTSEKTQKLSYNAKLFSKDQLYNQAFQASNIASLVHMISETYTEVSTKYLMDRVSSLGKLMAMDKSKPEFEQERRQLQNGCDEAQKGILQLVIKNKKAFESSADARLEKIEGELLAILPAAAPEETKAIKEAVVAGMTEEEESNYC</sequence>
<dbReference type="Proteomes" id="UP000504632">
    <property type="component" value="Chromosome 9"/>
</dbReference>
<evidence type="ECO:0000256" key="2">
    <source>
        <dbReference type="SAM" id="MobiDB-lite"/>
    </source>
</evidence>
<keyword evidence="3" id="KW-1185">Reference proteome</keyword>
<gene>
    <name evidence="4" type="primary">LOC115821585</name>
</gene>
<feature type="compositionally biased region" description="Basic and acidic residues" evidence="2">
    <location>
        <begin position="447"/>
        <end position="456"/>
    </location>
</feature>
<dbReference type="RefSeq" id="XP_030641256.1">
    <property type="nucleotide sequence ID" value="XM_030785396.1"/>
</dbReference>
<dbReference type="OrthoDB" id="5406275at2759"/>
<evidence type="ECO:0000313" key="3">
    <source>
        <dbReference type="Proteomes" id="UP000504632"/>
    </source>
</evidence>
<feature type="coiled-coil region" evidence="1">
    <location>
        <begin position="183"/>
        <end position="231"/>
    </location>
</feature>
<evidence type="ECO:0000256" key="1">
    <source>
        <dbReference type="SAM" id="Coils"/>
    </source>
</evidence>
<reference evidence="4" key="1">
    <citation type="submission" date="2025-08" db="UniProtKB">
        <authorList>
            <consortium name="RefSeq"/>
        </authorList>
    </citation>
    <scope>IDENTIFICATION</scope>
</reference>
<dbReference type="AlphaFoldDB" id="A0A6J2WD07"/>
<dbReference type="GeneID" id="115821585"/>
<organism evidence="3 4">
    <name type="scientific">Chanos chanos</name>
    <name type="common">Milkfish</name>
    <name type="synonym">Mugil chanos</name>
    <dbReference type="NCBI Taxonomy" id="29144"/>
    <lineage>
        <taxon>Eukaryota</taxon>
        <taxon>Metazoa</taxon>
        <taxon>Chordata</taxon>
        <taxon>Craniata</taxon>
        <taxon>Vertebrata</taxon>
        <taxon>Euteleostomi</taxon>
        <taxon>Actinopterygii</taxon>
        <taxon>Neopterygii</taxon>
        <taxon>Teleostei</taxon>
        <taxon>Ostariophysi</taxon>
        <taxon>Gonorynchiformes</taxon>
        <taxon>Chanidae</taxon>
        <taxon>Chanos</taxon>
    </lineage>
</organism>
<feature type="region of interest" description="Disordered" evidence="2">
    <location>
        <begin position="407"/>
        <end position="456"/>
    </location>
</feature>